<reference evidence="1" key="1">
    <citation type="submission" date="2019-08" db="EMBL/GenBank/DDBJ databases">
        <authorList>
            <person name="Kucharzyk K."/>
            <person name="Murdoch R.W."/>
            <person name="Higgins S."/>
            <person name="Loffler F."/>
        </authorList>
    </citation>
    <scope>NUCLEOTIDE SEQUENCE</scope>
</reference>
<evidence type="ECO:0008006" key="2">
    <source>
        <dbReference type="Google" id="ProtNLM"/>
    </source>
</evidence>
<sequence>MFTGFFYALRRHGLDVSLNEWLTLMEALRLGLHGSQLTDFYRLARCILARSEADFDRFDLAFAEYFHDVESVRELPEEFLSWLAEAAEQRKINKDEVDAQFGGGLNLEELKKMLAERLVEQTERHDGGSKWVGTGGISPFGHGGYNPAGIRIGGPGRHRSAVQVAAERDYRDFRQDAALGLRQFQMAFRRLRNLTVKGDGPKDQLMLDETVQATCDSGGFLKLQFDRPRKNDVRLLLLFDSGGSMWSYSRLCARLFHAVHEASHFKELKTYYFHNCVYDELFTTPECYYRESEGTSGVLSKLNSSWKILFVGDGAMAPEELLRQGGSLDYYRTNQEPGIVWLRRFAEKSAHTAWLNPVPQELWDYTRGSHTIRRIRQEIPMFPLSIDGLDAALHHLMAPR</sequence>
<dbReference type="Pfam" id="PF05762">
    <property type="entry name" value="VWA_CoxE"/>
    <property type="match status" value="1"/>
</dbReference>
<evidence type="ECO:0000313" key="1">
    <source>
        <dbReference type="EMBL" id="MPM57471.1"/>
    </source>
</evidence>
<protein>
    <recommendedName>
        <fullName evidence="2">VWA containing CoxE family protein</fullName>
    </recommendedName>
</protein>
<name>A0A645AYS5_9ZZZZ</name>
<comment type="caution">
    <text evidence="1">The sequence shown here is derived from an EMBL/GenBank/DDBJ whole genome shotgun (WGS) entry which is preliminary data.</text>
</comment>
<dbReference type="EMBL" id="VSSQ01016287">
    <property type="protein sequence ID" value="MPM57471.1"/>
    <property type="molecule type" value="Genomic_DNA"/>
</dbReference>
<organism evidence="1">
    <name type="scientific">bioreactor metagenome</name>
    <dbReference type="NCBI Taxonomy" id="1076179"/>
    <lineage>
        <taxon>unclassified sequences</taxon>
        <taxon>metagenomes</taxon>
        <taxon>ecological metagenomes</taxon>
    </lineage>
</organism>
<dbReference type="InterPro" id="IPR008912">
    <property type="entry name" value="Uncharacterised_CoxE"/>
</dbReference>
<dbReference type="AlphaFoldDB" id="A0A645AYS5"/>
<dbReference type="PANTHER" id="PTHR39338:SF7">
    <property type="entry name" value="BLL6692 PROTEIN"/>
    <property type="match status" value="1"/>
</dbReference>
<accession>A0A645AYS5</accession>
<gene>
    <name evidence="1" type="ORF">SDC9_104293</name>
</gene>
<dbReference type="PANTHER" id="PTHR39338">
    <property type="entry name" value="BLL5662 PROTEIN-RELATED"/>
    <property type="match status" value="1"/>
</dbReference>
<proteinExistence type="predicted"/>